<dbReference type="RefSeq" id="WP_093140032.1">
    <property type="nucleotide sequence ID" value="NZ_FOXF01000002.1"/>
</dbReference>
<keyword evidence="5" id="KW-0963">Cytoplasm</keyword>
<dbReference type="Proteomes" id="UP000243745">
    <property type="component" value="Unassembled WGS sequence"/>
</dbReference>
<keyword evidence="5" id="KW-0819">tRNA processing</keyword>
<comment type="subunit">
    <text evidence="5">Homodimer.</text>
</comment>
<evidence type="ECO:0000256" key="1">
    <source>
        <dbReference type="ARBA" id="ARBA00007228"/>
    </source>
</evidence>
<dbReference type="Pfam" id="PF00588">
    <property type="entry name" value="SpoU_methylase"/>
    <property type="match status" value="1"/>
</dbReference>
<dbReference type="PANTHER" id="PTHR42786:SF2">
    <property type="entry name" value="TRNA (CYTIDINE_URIDINE-2'-O-)-METHYLTRANSFERASE TRMJ"/>
    <property type="match status" value="1"/>
</dbReference>
<protein>
    <recommendedName>
        <fullName evidence="5">tRNA (cytidine/uridine-2'-O-)-methyltransferase TrmJ</fullName>
        <ecNumber evidence="5">2.1.1.200</ecNumber>
    </recommendedName>
    <alternativeName>
        <fullName evidence="5">tRNA (cytidine(32)/uridine(32)-2'-O)-methyltransferase</fullName>
    </alternativeName>
    <alternativeName>
        <fullName evidence="5">tRNA Cm32/Um32 methyltransferase</fullName>
    </alternativeName>
</protein>
<dbReference type="InterPro" id="IPR029026">
    <property type="entry name" value="tRNA_m1G_MTases_N"/>
</dbReference>
<dbReference type="FunFam" id="3.40.1280.10:FF:000006">
    <property type="entry name" value="Uncharacterized tRNA/rRNA methyltransferase HI_0380"/>
    <property type="match status" value="1"/>
</dbReference>
<accession>A0A662ZG03</accession>
<dbReference type="PIRSF" id="PIRSF004808">
    <property type="entry name" value="LasT"/>
    <property type="match status" value="1"/>
</dbReference>
<proteinExistence type="inferred from homology"/>
<name>A0A662ZG03_9GAMM</name>
<dbReference type="SUPFAM" id="SSF75217">
    <property type="entry name" value="alpha/beta knot"/>
    <property type="match status" value="1"/>
</dbReference>
<dbReference type="InterPro" id="IPR004384">
    <property type="entry name" value="RNA_MeTrfase_TrmJ/LasT"/>
</dbReference>
<evidence type="ECO:0000259" key="6">
    <source>
        <dbReference type="Pfam" id="PF00588"/>
    </source>
</evidence>
<feature type="domain" description="tRNA/rRNA methyltransferase SpoU type" evidence="6">
    <location>
        <begin position="16"/>
        <end position="167"/>
    </location>
</feature>
<comment type="similarity">
    <text evidence="1">Belongs to the class IV-like SAM-binding methyltransferase superfamily. RNA methyltransferase TrmH family.</text>
</comment>
<keyword evidence="2 5" id="KW-0489">Methyltransferase</keyword>
<comment type="catalytic activity">
    <reaction evidence="5">
        <text>uridine(32) in tRNA + S-adenosyl-L-methionine = 2'-O-methyluridine(32) in tRNA + S-adenosyl-L-homocysteine + H(+)</text>
        <dbReference type="Rhea" id="RHEA:42936"/>
        <dbReference type="Rhea" id="RHEA-COMP:10107"/>
        <dbReference type="Rhea" id="RHEA-COMP:10290"/>
        <dbReference type="ChEBI" id="CHEBI:15378"/>
        <dbReference type="ChEBI" id="CHEBI:57856"/>
        <dbReference type="ChEBI" id="CHEBI:59789"/>
        <dbReference type="ChEBI" id="CHEBI:65315"/>
        <dbReference type="ChEBI" id="CHEBI:74478"/>
        <dbReference type="EC" id="2.1.1.200"/>
    </reaction>
</comment>
<comment type="function">
    <text evidence="5">Catalyzes the formation of 2'O-methylated cytidine (Cm32) or 2'O-methylated uridine (Um32) at position 32 in tRNA.</text>
</comment>
<keyword evidence="3 7" id="KW-0808">Transferase</keyword>
<dbReference type="InterPro" id="IPR029028">
    <property type="entry name" value="Alpha/beta_knot_MTases"/>
</dbReference>
<dbReference type="InterPro" id="IPR001537">
    <property type="entry name" value="SpoU_MeTrfase"/>
</dbReference>
<dbReference type="EMBL" id="FOXF01000002">
    <property type="protein sequence ID" value="SFP01124.1"/>
    <property type="molecule type" value="Genomic_DNA"/>
</dbReference>
<dbReference type="GO" id="GO:0005829">
    <property type="term" value="C:cytosol"/>
    <property type="evidence" value="ECO:0007669"/>
    <property type="project" value="TreeGrafter"/>
</dbReference>
<evidence type="ECO:0000256" key="3">
    <source>
        <dbReference type="ARBA" id="ARBA00022679"/>
    </source>
</evidence>
<evidence type="ECO:0000313" key="7">
    <source>
        <dbReference type="EMBL" id="SFP01124.1"/>
    </source>
</evidence>
<dbReference type="PANTHER" id="PTHR42786">
    <property type="entry name" value="TRNA/RRNA METHYLTRANSFERASE"/>
    <property type="match status" value="1"/>
</dbReference>
<reference evidence="7 8" key="1">
    <citation type="submission" date="2016-10" db="EMBL/GenBank/DDBJ databases">
        <authorList>
            <person name="Varghese N."/>
            <person name="Submissions S."/>
        </authorList>
    </citation>
    <scope>NUCLEOTIDE SEQUENCE [LARGE SCALE GENOMIC DNA]</scope>
    <source>
        <strain evidence="7 8">DSM 1361</strain>
    </source>
</reference>
<dbReference type="EC" id="2.1.1.200" evidence="5"/>
<evidence type="ECO:0000256" key="2">
    <source>
        <dbReference type="ARBA" id="ARBA00022603"/>
    </source>
</evidence>
<keyword evidence="8" id="KW-1185">Reference proteome</keyword>
<dbReference type="GO" id="GO:0002128">
    <property type="term" value="P:tRNA nucleoside ribose methylation"/>
    <property type="evidence" value="ECO:0007669"/>
    <property type="project" value="TreeGrafter"/>
</dbReference>
<keyword evidence="4 5" id="KW-0949">S-adenosyl-L-methionine</keyword>
<dbReference type="GO" id="GO:0160206">
    <property type="term" value="F:tRNA (cytidine(32)/uridine(32)-2'-O)-methyltransferase activity"/>
    <property type="evidence" value="ECO:0007669"/>
    <property type="project" value="UniProtKB-EC"/>
</dbReference>
<evidence type="ECO:0000313" key="8">
    <source>
        <dbReference type="Proteomes" id="UP000243745"/>
    </source>
</evidence>
<dbReference type="Gene3D" id="1.10.8.590">
    <property type="match status" value="1"/>
</dbReference>
<evidence type="ECO:0000256" key="5">
    <source>
        <dbReference type="RuleBase" id="RU362024"/>
    </source>
</evidence>
<gene>
    <name evidence="5" type="primary">trmJ</name>
    <name evidence="7" type="ORF">SAMN02910344_00174</name>
</gene>
<dbReference type="OrthoDB" id="9806346at2"/>
<sequence length="259" mass="28896">MSDNFGSDRYSCLNNMVIILVDPSHYGNIGSASRAMKTMGLSELRIVSANKDIITDEALALSKGAADVLKSARVYDSLDDALADVTFVAGTSARHRSIELPLYQPREAVEKIYPHISNGMKCAIMFGRERTGLTNDELQRCDIHINIDANPEYSSLNLAMSVQVLSYELRQACLRSAESDVPESFDEGLRKPKHSDLEQFYSFIEKNLCECGFLKKNHNGSVMGQIRRVYAKSDMSAHELRIIYGTLASMLKYKAHGEK</sequence>
<organism evidence="7 8">
    <name type="scientific">Ruminobacter amylophilus</name>
    <dbReference type="NCBI Taxonomy" id="867"/>
    <lineage>
        <taxon>Bacteria</taxon>
        <taxon>Pseudomonadati</taxon>
        <taxon>Pseudomonadota</taxon>
        <taxon>Gammaproteobacteria</taxon>
        <taxon>Aeromonadales</taxon>
        <taxon>Succinivibrionaceae</taxon>
        <taxon>Ruminobacter</taxon>
    </lineage>
</organism>
<dbReference type="CDD" id="cd18093">
    <property type="entry name" value="SpoU-like_TrmJ"/>
    <property type="match status" value="1"/>
</dbReference>
<evidence type="ECO:0000256" key="4">
    <source>
        <dbReference type="ARBA" id="ARBA00022691"/>
    </source>
</evidence>
<dbReference type="GO" id="GO:0106339">
    <property type="term" value="F:tRNA (cytidine(32)-2'-O)-methyltransferase activity"/>
    <property type="evidence" value="ECO:0007669"/>
    <property type="project" value="RHEA"/>
</dbReference>
<comment type="subcellular location">
    <subcellularLocation>
        <location evidence="5">Cytoplasm</location>
    </subcellularLocation>
</comment>
<dbReference type="NCBIfam" id="TIGR00050">
    <property type="entry name" value="rRNA_methyl_1"/>
    <property type="match status" value="1"/>
</dbReference>
<comment type="catalytic activity">
    <reaction evidence="5">
        <text>cytidine(32) in tRNA + S-adenosyl-L-methionine = 2'-O-methylcytidine(32) in tRNA + S-adenosyl-L-homocysteine + H(+)</text>
        <dbReference type="Rhea" id="RHEA:42932"/>
        <dbReference type="Rhea" id="RHEA-COMP:10288"/>
        <dbReference type="Rhea" id="RHEA-COMP:10289"/>
        <dbReference type="ChEBI" id="CHEBI:15378"/>
        <dbReference type="ChEBI" id="CHEBI:57856"/>
        <dbReference type="ChEBI" id="CHEBI:59789"/>
        <dbReference type="ChEBI" id="CHEBI:74495"/>
        <dbReference type="ChEBI" id="CHEBI:82748"/>
        <dbReference type="EC" id="2.1.1.200"/>
    </reaction>
</comment>
<dbReference type="Gene3D" id="3.40.1280.10">
    <property type="match status" value="1"/>
</dbReference>
<dbReference type="AlphaFoldDB" id="A0A662ZG03"/>
<dbReference type="GO" id="GO:0003723">
    <property type="term" value="F:RNA binding"/>
    <property type="evidence" value="ECO:0007669"/>
    <property type="project" value="InterPro"/>
</dbReference>